<name>A0ABU6S8M6_9FABA</name>
<protein>
    <submittedName>
        <fullName evidence="2">Uncharacterized protein</fullName>
    </submittedName>
</protein>
<gene>
    <name evidence="2" type="ORF">PIB30_019053</name>
</gene>
<proteinExistence type="predicted"/>
<feature type="non-terminal residue" evidence="2">
    <location>
        <position position="68"/>
    </location>
</feature>
<accession>A0ABU6S8M6</accession>
<dbReference type="EMBL" id="JASCZI010060473">
    <property type="protein sequence ID" value="MED6132454.1"/>
    <property type="molecule type" value="Genomic_DNA"/>
</dbReference>
<dbReference type="Proteomes" id="UP001341840">
    <property type="component" value="Unassembled WGS sequence"/>
</dbReference>
<keyword evidence="3" id="KW-1185">Reference proteome</keyword>
<reference evidence="2 3" key="1">
    <citation type="journal article" date="2023" name="Plants (Basel)">
        <title>Bridging the Gap: Combining Genomics and Transcriptomics Approaches to Understand Stylosanthes scabra, an Orphan Legume from the Brazilian Caatinga.</title>
        <authorList>
            <person name="Ferreira-Neto J.R.C."/>
            <person name="da Silva M.D."/>
            <person name="Binneck E."/>
            <person name="de Melo N.F."/>
            <person name="da Silva R.H."/>
            <person name="de Melo A.L.T.M."/>
            <person name="Pandolfi V."/>
            <person name="Bustamante F.O."/>
            <person name="Brasileiro-Vidal A.C."/>
            <person name="Benko-Iseppon A.M."/>
        </authorList>
    </citation>
    <scope>NUCLEOTIDE SEQUENCE [LARGE SCALE GENOMIC DNA]</scope>
    <source>
        <tissue evidence="2">Leaves</tissue>
    </source>
</reference>
<evidence type="ECO:0000313" key="2">
    <source>
        <dbReference type="EMBL" id="MED6132454.1"/>
    </source>
</evidence>
<evidence type="ECO:0000313" key="3">
    <source>
        <dbReference type="Proteomes" id="UP001341840"/>
    </source>
</evidence>
<comment type="caution">
    <text evidence="2">The sequence shown here is derived from an EMBL/GenBank/DDBJ whole genome shotgun (WGS) entry which is preliminary data.</text>
</comment>
<organism evidence="2 3">
    <name type="scientific">Stylosanthes scabra</name>
    <dbReference type="NCBI Taxonomy" id="79078"/>
    <lineage>
        <taxon>Eukaryota</taxon>
        <taxon>Viridiplantae</taxon>
        <taxon>Streptophyta</taxon>
        <taxon>Embryophyta</taxon>
        <taxon>Tracheophyta</taxon>
        <taxon>Spermatophyta</taxon>
        <taxon>Magnoliopsida</taxon>
        <taxon>eudicotyledons</taxon>
        <taxon>Gunneridae</taxon>
        <taxon>Pentapetalae</taxon>
        <taxon>rosids</taxon>
        <taxon>fabids</taxon>
        <taxon>Fabales</taxon>
        <taxon>Fabaceae</taxon>
        <taxon>Papilionoideae</taxon>
        <taxon>50 kb inversion clade</taxon>
        <taxon>dalbergioids sensu lato</taxon>
        <taxon>Dalbergieae</taxon>
        <taxon>Pterocarpus clade</taxon>
        <taxon>Stylosanthes</taxon>
    </lineage>
</organism>
<sequence>MQPATASTPEVGGQNVESVVHSSMEGRDGGTQTRQDGRMQTRPPLHPRSKKRKGDSPDEATPSLTPFT</sequence>
<feature type="region of interest" description="Disordered" evidence="1">
    <location>
        <begin position="1"/>
        <end position="68"/>
    </location>
</feature>
<evidence type="ECO:0000256" key="1">
    <source>
        <dbReference type="SAM" id="MobiDB-lite"/>
    </source>
</evidence>